<name>A0A1R3GFL3_COCAP</name>
<dbReference type="Proteomes" id="UP000188268">
    <property type="component" value="Unassembled WGS sequence"/>
</dbReference>
<evidence type="ECO:0000313" key="2">
    <source>
        <dbReference type="Proteomes" id="UP000188268"/>
    </source>
</evidence>
<evidence type="ECO:0000313" key="1">
    <source>
        <dbReference type="EMBL" id="OMO56857.1"/>
    </source>
</evidence>
<dbReference type="EMBL" id="AWWV01014447">
    <property type="protein sequence ID" value="OMO56857.1"/>
    <property type="molecule type" value="Genomic_DNA"/>
</dbReference>
<dbReference type="OrthoDB" id="10440964at2759"/>
<gene>
    <name evidence="1" type="ORF">CCACVL1_26213</name>
</gene>
<dbReference type="Gramene" id="OMO56857">
    <property type="protein sequence ID" value="OMO56857"/>
    <property type="gene ID" value="CCACVL1_26213"/>
</dbReference>
<comment type="caution">
    <text evidence="1">The sequence shown here is derived from an EMBL/GenBank/DDBJ whole genome shotgun (WGS) entry which is preliminary data.</text>
</comment>
<accession>A0A1R3GFL3</accession>
<protein>
    <submittedName>
        <fullName evidence="1">Uncharacterized protein</fullName>
    </submittedName>
</protein>
<sequence>MALKREMRVSGGKLSKPKLLVYRELLSTRFVARTSSLELFLSNRQIVRRGKC</sequence>
<keyword evidence="2" id="KW-1185">Reference proteome</keyword>
<reference evidence="1 2" key="1">
    <citation type="submission" date="2013-09" db="EMBL/GenBank/DDBJ databases">
        <title>Corchorus capsularis genome sequencing.</title>
        <authorList>
            <person name="Alam M."/>
            <person name="Haque M.S."/>
            <person name="Islam M.S."/>
            <person name="Emdad E.M."/>
            <person name="Islam M.M."/>
            <person name="Ahmed B."/>
            <person name="Halim A."/>
            <person name="Hossen Q.M.M."/>
            <person name="Hossain M.Z."/>
            <person name="Ahmed R."/>
            <person name="Khan M.M."/>
            <person name="Islam R."/>
            <person name="Rashid M.M."/>
            <person name="Khan S.A."/>
            <person name="Rahman M.S."/>
            <person name="Alam M."/>
        </authorList>
    </citation>
    <scope>NUCLEOTIDE SEQUENCE [LARGE SCALE GENOMIC DNA]</scope>
    <source>
        <strain evidence="2">cv. CVL-1</strain>
        <tissue evidence="1">Whole seedling</tissue>
    </source>
</reference>
<organism evidence="1 2">
    <name type="scientific">Corchorus capsularis</name>
    <name type="common">Jute</name>
    <dbReference type="NCBI Taxonomy" id="210143"/>
    <lineage>
        <taxon>Eukaryota</taxon>
        <taxon>Viridiplantae</taxon>
        <taxon>Streptophyta</taxon>
        <taxon>Embryophyta</taxon>
        <taxon>Tracheophyta</taxon>
        <taxon>Spermatophyta</taxon>
        <taxon>Magnoliopsida</taxon>
        <taxon>eudicotyledons</taxon>
        <taxon>Gunneridae</taxon>
        <taxon>Pentapetalae</taxon>
        <taxon>rosids</taxon>
        <taxon>malvids</taxon>
        <taxon>Malvales</taxon>
        <taxon>Malvaceae</taxon>
        <taxon>Grewioideae</taxon>
        <taxon>Apeibeae</taxon>
        <taxon>Corchorus</taxon>
    </lineage>
</organism>
<proteinExistence type="predicted"/>
<dbReference type="AlphaFoldDB" id="A0A1R3GFL3"/>